<feature type="transmembrane region" description="Helical" evidence="5">
    <location>
        <begin position="20"/>
        <end position="39"/>
    </location>
</feature>
<evidence type="ECO:0000256" key="2">
    <source>
        <dbReference type="ARBA" id="ARBA00022692"/>
    </source>
</evidence>
<dbReference type="GO" id="GO:0016020">
    <property type="term" value="C:membrane"/>
    <property type="evidence" value="ECO:0007669"/>
    <property type="project" value="UniProtKB-SubCell"/>
</dbReference>
<evidence type="ECO:0000256" key="5">
    <source>
        <dbReference type="SAM" id="Phobius"/>
    </source>
</evidence>
<dbReference type="Proteomes" id="UP001516400">
    <property type="component" value="Unassembled WGS sequence"/>
</dbReference>
<accession>A0ABD2MSN8</accession>
<evidence type="ECO:0000313" key="6">
    <source>
        <dbReference type="EMBL" id="KAL3269454.1"/>
    </source>
</evidence>
<comment type="caution">
    <text evidence="6">The sequence shown here is derived from an EMBL/GenBank/DDBJ whole genome shotgun (WGS) entry which is preliminary data.</text>
</comment>
<keyword evidence="7" id="KW-1185">Reference proteome</keyword>
<proteinExistence type="predicted"/>
<keyword evidence="4 5" id="KW-0472">Membrane</keyword>
<evidence type="ECO:0000256" key="4">
    <source>
        <dbReference type="ARBA" id="ARBA00023136"/>
    </source>
</evidence>
<dbReference type="AlphaFoldDB" id="A0ABD2MSN8"/>
<sequence length="89" mass="10398">MTESISQMETQTPKIRTYTYRWLIVGLYGLYAGASLYQINQYTIIENIVEKYYNTSSFLINLSQLVFMITLLILIAPSVYIIENIIFEL</sequence>
<dbReference type="EMBL" id="JABFTP020000021">
    <property type="protein sequence ID" value="KAL3269454.1"/>
    <property type="molecule type" value="Genomic_DNA"/>
</dbReference>
<dbReference type="PANTHER" id="PTHR10924">
    <property type="entry name" value="MAJOR FACILITATOR SUPERFAMILY PROTEIN-RELATED"/>
    <property type="match status" value="1"/>
</dbReference>
<evidence type="ECO:0000256" key="3">
    <source>
        <dbReference type="ARBA" id="ARBA00022989"/>
    </source>
</evidence>
<name>A0ABD2MSN8_9CUCU</name>
<gene>
    <name evidence="6" type="ORF">HHI36_008524</name>
</gene>
<dbReference type="InterPro" id="IPR049680">
    <property type="entry name" value="FLVCR1-2_SLC49-like"/>
</dbReference>
<evidence type="ECO:0000256" key="1">
    <source>
        <dbReference type="ARBA" id="ARBA00004141"/>
    </source>
</evidence>
<organism evidence="6 7">
    <name type="scientific">Cryptolaemus montrouzieri</name>
    <dbReference type="NCBI Taxonomy" id="559131"/>
    <lineage>
        <taxon>Eukaryota</taxon>
        <taxon>Metazoa</taxon>
        <taxon>Ecdysozoa</taxon>
        <taxon>Arthropoda</taxon>
        <taxon>Hexapoda</taxon>
        <taxon>Insecta</taxon>
        <taxon>Pterygota</taxon>
        <taxon>Neoptera</taxon>
        <taxon>Endopterygota</taxon>
        <taxon>Coleoptera</taxon>
        <taxon>Polyphaga</taxon>
        <taxon>Cucujiformia</taxon>
        <taxon>Coccinelloidea</taxon>
        <taxon>Coccinellidae</taxon>
        <taxon>Scymninae</taxon>
        <taxon>Scymnini</taxon>
        <taxon>Cryptolaemus</taxon>
    </lineage>
</organism>
<dbReference type="PANTHER" id="PTHR10924:SF4">
    <property type="entry name" value="GH15861P"/>
    <property type="match status" value="1"/>
</dbReference>
<protein>
    <submittedName>
        <fullName evidence="6">Uncharacterized protein</fullName>
    </submittedName>
</protein>
<keyword evidence="2 5" id="KW-0812">Transmembrane</keyword>
<feature type="transmembrane region" description="Helical" evidence="5">
    <location>
        <begin position="59"/>
        <end position="82"/>
    </location>
</feature>
<comment type="subcellular location">
    <subcellularLocation>
        <location evidence="1">Membrane</location>
        <topology evidence="1">Multi-pass membrane protein</topology>
    </subcellularLocation>
</comment>
<evidence type="ECO:0000313" key="7">
    <source>
        <dbReference type="Proteomes" id="UP001516400"/>
    </source>
</evidence>
<keyword evidence="3 5" id="KW-1133">Transmembrane helix</keyword>
<reference evidence="6 7" key="1">
    <citation type="journal article" date="2021" name="BMC Biol.">
        <title>Horizontally acquired antibacterial genes associated with adaptive radiation of ladybird beetles.</title>
        <authorList>
            <person name="Li H.S."/>
            <person name="Tang X.F."/>
            <person name="Huang Y.H."/>
            <person name="Xu Z.Y."/>
            <person name="Chen M.L."/>
            <person name="Du X.Y."/>
            <person name="Qiu B.Y."/>
            <person name="Chen P.T."/>
            <person name="Zhang W."/>
            <person name="Slipinski A."/>
            <person name="Escalona H.E."/>
            <person name="Waterhouse R.M."/>
            <person name="Zwick A."/>
            <person name="Pang H."/>
        </authorList>
    </citation>
    <scope>NUCLEOTIDE SEQUENCE [LARGE SCALE GENOMIC DNA]</scope>
    <source>
        <strain evidence="6">SYSU2018</strain>
    </source>
</reference>